<reference evidence="1 2" key="1">
    <citation type="submission" date="2023-07" db="EMBL/GenBank/DDBJ databases">
        <title>Sorghum-associated microbial communities from plants grown in Nebraska, USA.</title>
        <authorList>
            <person name="Schachtman D."/>
        </authorList>
    </citation>
    <scope>NUCLEOTIDE SEQUENCE [LARGE SCALE GENOMIC DNA]</scope>
    <source>
        <strain evidence="1 2">4249</strain>
    </source>
</reference>
<organism evidence="1 2">
    <name type="scientific">Hydrogenophaga palleronii</name>
    <dbReference type="NCBI Taxonomy" id="65655"/>
    <lineage>
        <taxon>Bacteria</taxon>
        <taxon>Pseudomonadati</taxon>
        <taxon>Pseudomonadota</taxon>
        <taxon>Betaproteobacteria</taxon>
        <taxon>Burkholderiales</taxon>
        <taxon>Comamonadaceae</taxon>
        <taxon>Hydrogenophaga</taxon>
    </lineage>
</organism>
<sequence length="131" mass="14379">MNLVAIETHEEESIYLDWPTVVLAEGDIVTLKLLPDGETSEPVSTRAGSESPENLLTDVLLAQELVSACARFDTDLLAILSKAKTAEPPEEHAKLLRTVADVAAHLGDKVLYPVYRRHPSLIPEQLRGEIL</sequence>
<dbReference type="RefSeq" id="WP_310321223.1">
    <property type="nucleotide sequence ID" value="NZ_JAVDWU010000011.1"/>
</dbReference>
<protein>
    <submittedName>
        <fullName evidence="1">Uncharacterized protein</fullName>
    </submittedName>
</protein>
<accession>A0ABU1WT57</accession>
<proteinExistence type="predicted"/>
<evidence type="ECO:0000313" key="1">
    <source>
        <dbReference type="EMBL" id="MDR7152472.1"/>
    </source>
</evidence>
<keyword evidence="2" id="KW-1185">Reference proteome</keyword>
<dbReference type="Proteomes" id="UP001265700">
    <property type="component" value="Unassembled WGS sequence"/>
</dbReference>
<comment type="caution">
    <text evidence="1">The sequence shown here is derived from an EMBL/GenBank/DDBJ whole genome shotgun (WGS) entry which is preliminary data.</text>
</comment>
<dbReference type="EMBL" id="JAVDWU010000011">
    <property type="protein sequence ID" value="MDR7152472.1"/>
    <property type="molecule type" value="Genomic_DNA"/>
</dbReference>
<gene>
    <name evidence="1" type="ORF">J2W49_004448</name>
</gene>
<evidence type="ECO:0000313" key="2">
    <source>
        <dbReference type="Proteomes" id="UP001265700"/>
    </source>
</evidence>
<name>A0ABU1WT57_9BURK</name>